<dbReference type="Gene3D" id="3.40.50.10610">
    <property type="entry name" value="ABC-type transport auxiliary lipoprotein component"/>
    <property type="match status" value="1"/>
</dbReference>
<keyword evidence="4" id="KW-1185">Reference proteome</keyword>
<feature type="signal peptide" evidence="2">
    <location>
        <begin position="1"/>
        <end position="19"/>
    </location>
</feature>
<feature type="chain" id="PRO_5031079865" description="Curli production assembly/transport component CsgG" evidence="2">
    <location>
        <begin position="20"/>
        <end position="234"/>
    </location>
</feature>
<dbReference type="RefSeq" id="WP_168058978.1">
    <property type="nucleotide sequence ID" value="NZ_VTOW01000001.1"/>
</dbReference>
<name>A0A7X6DPK6_9BACT</name>
<dbReference type="GO" id="GO:0030288">
    <property type="term" value="C:outer membrane-bounded periplasmic space"/>
    <property type="evidence" value="ECO:0007669"/>
    <property type="project" value="InterPro"/>
</dbReference>
<evidence type="ECO:0008006" key="5">
    <source>
        <dbReference type="Google" id="ProtNLM"/>
    </source>
</evidence>
<dbReference type="Pfam" id="PF03783">
    <property type="entry name" value="CsgG"/>
    <property type="match status" value="1"/>
</dbReference>
<dbReference type="PROSITE" id="PS50005">
    <property type="entry name" value="TPR"/>
    <property type="match status" value="1"/>
</dbReference>
<evidence type="ECO:0000256" key="1">
    <source>
        <dbReference type="PROSITE-ProRule" id="PRU00339"/>
    </source>
</evidence>
<keyword evidence="2" id="KW-0732">Signal</keyword>
<keyword evidence="1" id="KW-0802">TPR repeat</keyword>
<comment type="caution">
    <text evidence="3">The sequence shown here is derived from an EMBL/GenBank/DDBJ whole genome shotgun (WGS) entry which is preliminary data.</text>
</comment>
<accession>A0A7X6DPK6</accession>
<protein>
    <recommendedName>
        <fullName evidence="5">Curli production assembly/transport component CsgG</fullName>
    </recommendedName>
</protein>
<gene>
    <name evidence="3" type="ORF">MNODULE_08330</name>
</gene>
<dbReference type="InterPro" id="IPR019734">
    <property type="entry name" value="TPR_rpt"/>
</dbReference>
<evidence type="ECO:0000256" key="2">
    <source>
        <dbReference type="SAM" id="SignalP"/>
    </source>
</evidence>
<evidence type="ECO:0000313" key="4">
    <source>
        <dbReference type="Proteomes" id="UP000534783"/>
    </source>
</evidence>
<dbReference type="InterPro" id="IPR005534">
    <property type="entry name" value="Curli_assmbl/transp-comp_CsgG"/>
</dbReference>
<dbReference type="AlphaFoldDB" id="A0A7X6DPK6"/>
<dbReference type="SUPFAM" id="SSF48452">
    <property type="entry name" value="TPR-like"/>
    <property type="match status" value="1"/>
</dbReference>
<feature type="repeat" description="TPR" evidence="1">
    <location>
        <begin position="185"/>
        <end position="218"/>
    </location>
</feature>
<dbReference type="Proteomes" id="UP000534783">
    <property type="component" value="Unassembled WGS sequence"/>
</dbReference>
<reference evidence="3 4" key="1">
    <citation type="journal article" date="2020" name="Nature">
        <title>Bacterial chemolithoautotrophy via manganese oxidation.</title>
        <authorList>
            <person name="Yu H."/>
            <person name="Leadbetter J.R."/>
        </authorList>
    </citation>
    <scope>NUCLEOTIDE SEQUENCE [LARGE SCALE GENOMIC DNA]</scope>
    <source>
        <strain evidence="3 4">Mn-1</strain>
    </source>
</reference>
<dbReference type="InterPro" id="IPR011990">
    <property type="entry name" value="TPR-like_helical_dom_sf"/>
</dbReference>
<proteinExistence type="predicted"/>
<dbReference type="EMBL" id="VTOW01000001">
    <property type="protein sequence ID" value="NKE70743.1"/>
    <property type="molecule type" value="Genomic_DNA"/>
</dbReference>
<evidence type="ECO:0000313" key="3">
    <source>
        <dbReference type="EMBL" id="NKE70743.1"/>
    </source>
</evidence>
<sequence length="234" mass="25871">MKRRFDFLIPLLFAFTACASPSAPPVRPEAPLLPERNLLTVAVLEFEDHGIGQTAATQGLGRTLADRISEQLSGRPDLRLIDRESLQKILEELSLASLDIADRESQLRLGKLLGAQYLIMGGYTSLAGGLRIDGRIVEVERGIAEGSALEGRAAERAILEKNFSKQMADLLIAKVGLPQGMPKSSHDFFLQGLALEQSNNNRKALEMYQKALAIDARHQEARERMENLLLKELQ</sequence>
<dbReference type="Gene3D" id="1.25.40.10">
    <property type="entry name" value="Tetratricopeptide repeat domain"/>
    <property type="match status" value="1"/>
</dbReference>
<organism evidence="3 4">
    <name type="scientific">Candidatus Manganitrophus noduliformans</name>
    <dbReference type="NCBI Taxonomy" id="2606439"/>
    <lineage>
        <taxon>Bacteria</taxon>
        <taxon>Pseudomonadati</taxon>
        <taxon>Nitrospirota</taxon>
        <taxon>Nitrospiria</taxon>
        <taxon>Candidatus Troglogloeales</taxon>
        <taxon>Candidatus Manganitrophaceae</taxon>
        <taxon>Candidatus Manganitrophus</taxon>
    </lineage>
</organism>
<dbReference type="PROSITE" id="PS51257">
    <property type="entry name" value="PROKAR_LIPOPROTEIN"/>
    <property type="match status" value="1"/>
</dbReference>